<dbReference type="PANTHER" id="PTHR35339">
    <property type="entry name" value="LINALOOL DEHYDRATASE_ISOMERASE DOMAIN-CONTAINING PROTEIN"/>
    <property type="match status" value="1"/>
</dbReference>
<accession>A0A372ZNY8</accession>
<proteinExistence type="predicted"/>
<organism evidence="3 4">
    <name type="scientific">Kitasatospora xanthocidica</name>
    <dbReference type="NCBI Taxonomy" id="83382"/>
    <lineage>
        <taxon>Bacteria</taxon>
        <taxon>Bacillati</taxon>
        <taxon>Actinomycetota</taxon>
        <taxon>Actinomycetes</taxon>
        <taxon>Kitasatosporales</taxon>
        <taxon>Streptomycetaceae</taxon>
        <taxon>Kitasatospora</taxon>
    </lineage>
</organism>
<evidence type="ECO:0000313" key="4">
    <source>
        <dbReference type="Proteomes" id="UP000263377"/>
    </source>
</evidence>
<dbReference type="RefSeq" id="WP_117485976.1">
    <property type="nucleotide sequence ID" value="NZ_QVIG01000001.1"/>
</dbReference>
<evidence type="ECO:0000259" key="2">
    <source>
        <dbReference type="Pfam" id="PF10022"/>
    </source>
</evidence>
<sequence>MRDRPSAGLDLPPEDRAGAPVTGWTRRHWIAVADHLLASLRPYRSPFGARISPPGRGSWSGGDTDGLEGFARTAVLAAVRLAAGDEPARGSLGELADQVTTGLLAGTDPGGPERWPAVTDYSQQIVEAASLAVALHESRPWIWERLTPGQREQVAGWLGGTVGRGVRENNHVLFQAVVGEFLASVGAGHDRGEIEDRLDRIEPWYSGDGWYLDGPETRHDYRSGGPREFAVGPEAAYDAGRRFDHYNAWGFHLYPLLWARIAGERAGARAVLYRERLHRFLAQYRWLFGPDGAVLHQGRSLSYRFACLAPFWLGALDGATPLTPGQTRRLASGVLRHFTERGAPDPRGLLPLGWYGEQSAAAQVYSSPGSPYAAAMGFLGLLLPAGHPVWTAPEEPLARERADLTAALPVPGFLVHRTAADGLVRVLNHGSCYLTAPPAVERDEPHYARLAYSTRTGPVIGPEAPRIDNHLALLLPDGTATRRERIHPLAVTDRYAASWHRPLPPGGPVPGAAPPPVVSVSVPAGPWEIRVHGLRRPPGWGLREGGYALAAEAAPETVLRERPGAAVRTAPGANGPGLVSAVLGLHGWTAAEVHRRERANAFGHRCAVPLLVLPPAPAQVCDESSGQIEVVVGAVLLTGAPGAPPAPEVTVRVAGTEVRLAWPDGRELLVRPVLPWQAPVDRGPAT</sequence>
<dbReference type="InterPro" id="IPR016624">
    <property type="entry name" value="UCP014753"/>
</dbReference>
<name>A0A372ZNY8_9ACTN</name>
<dbReference type="EMBL" id="QVIG01000001">
    <property type="protein sequence ID" value="RGD57172.1"/>
    <property type="molecule type" value="Genomic_DNA"/>
</dbReference>
<dbReference type="PANTHER" id="PTHR35339:SF4">
    <property type="entry name" value="LINALOOL DEHYDRATASE_ISOMERASE DOMAIN-CONTAINING PROTEIN"/>
    <property type="match status" value="1"/>
</dbReference>
<dbReference type="InterPro" id="IPR049349">
    <property type="entry name" value="DUF2264_N"/>
</dbReference>
<evidence type="ECO:0000313" key="3">
    <source>
        <dbReference type="EMBL" id="RGD57172.1"/>
    </source>
</evidence>
<dbReference type="Pfam" id="PF10022">
    <property type="entry name" value="DUF2264"/>
    <property type="match status" value="1"/>
</dbReference>
<dbReference type="AlphaFoldDB" id="A0A372ZNY8"/>
<keyword evidence="4" id="KW-1185">Reference proteome</keyword>
<feature type="domain" description="DUF2264" evidence="2">
    <location>
        <begin position="25"/>
        <end position="397"/>
    </location>
</feature>
<reference evidence="3 4" key="1">
    <citation type="submission" date="2018-08" db="EMBL/GenBank/DDBJ databases">
        <title>Diversity &amp; Physiological Properties of Lignin-Decomposing Actinobacteria from Soil.</title>
        <authorList>
            <person name="Roh S.G."/>
            <person name="Kim S.B."/>
        </authorList>
    </citation>
    <scope>NUCLEOTIDE SEQUENCE [LARGE SCALE GENOMIC DNA]</scope>
    <source>
        <strain evidence="3 4">MMS17-GH009</strain>
    </source>
</reference>
<comment type="caution">
    <text evidence="3">The sequence shown here is derived from an EMBL/GenBank/DDBJ whole genome shotgun (WGS) entry which is preliminary data.</text>
</comment>
<evidence type="ECO:0000256" key="1">
    <source>
        <dbReference type="SAM" id="MobiDB-lite"/>
    </source>
</evidence>
<feature type="region of interest" description="Disordered" evidence="1">
    <location>
        <begin position="1"/>
        <end position="20"/>
    </location>
</feature>
<gene>
    <name evidence="3" type="ORF">DR950_04610</name>
</gene>
<protein>
    <submittedName>
        <fullName evidence="3">DUF2264 domain-containing protein</fullName>
    </submittedName>
</protein>
<dbReference type="Proteomes" id="UP000263377">
    <property type="component" value="Unassembled WGS sequence"/>
</dbReference>